<accession>A0A2S5ZB22</accession>
<feature type="region of interest" description="Disordered" evidence="1">
    <location>
        <begin position="79"/>
        <end position="129"/>
    </location>
</feature>
<gene>
    <name evidence="3" type="ORF">KEHDKFFH_09030</name>
</gene>
<evidence type="ECO:0000313" key="3">
    <source>
        <dbReference type="EMBL" id="PPI84414.1"/>
    </source>
</evidence>
<sequence length="231" mass="24731">MYNTDIPNREELPSTAKLIRSTIVAAIVALVLLVTVVMPAEYALDPTGAGRLLGLTEMGEIKEQLAEEAAADAEAEMVAVQSSTEQGPQEVAEPVMAEPAEESVSATEAKVTAAEPEPAPEPEAAEPQWQDEVRVVLTPGEGTEFKLTMEEGAVARFSWASEGGPINYDTHGNGSGQSISYEKGRGVPEDEGELEAAFTGDHGWFFRNRNDNDITLVLRTGGNYGQLKKVL</sequence>
<feature type="transmembrane region" description="Helical" evidence="2">
    <location>
        <begin position="18"/>
        <end position="38"/>
    </location>
</feature>
<keyword evidence="4" id="KW-1185">Reference proteome</keyword>
<organism evidence="3 4">
    <name type="scientific">Marinobacter maroccanus</name>
    <dbReference type="NCBI Taxonomy" id="2055143"/>
    <lineage>
        <taxon>Bacteria</taxon>
        <taxon>Pseudomonadati</taxon>
        <taxon>Pseudomonadota</taxon>
        <taxon>Gammaproteobacteria</taxon>
        <taxon>Pseudomonadales</taxon>
        <taxon>Marinobacteraceae</taxon>
        <taxon>Marinobacter</taxon>
    </lineage>
</organism>
<keyword evidence="2" id="KW-0472">Membrane</keyword>
<protein>
    <recommendedName>
        <fullName evidence="5">Transmembrane anchor protein</fullName>
    </recommendedName>
</protein>
<dbReference type="OrthoDB" id="952847at2"/>
<evidence type="ECO:0000256" key="1">
    <source>
        <dbReference type="SAM" id="MobiDB-lite"/>
    </source>
</evidence>
<proteinExistence type="predicted"/>
<comment type="caution">
    <text evidence="3">The sequence shown here is derived from an EMBL/GenBank/DDBJ whole genome shotgun (WGS) entry which is preliminary data.</text>
</comment>
<dbReference type="RefSeq" id="WP_104321620.1">
    <property type="nucleotide sequence ID" value="NZ_PSSX01000006.1"/>
</dbReference>
<keyword evidence="2" id="KW-0812">Transmembrane</keyword>
<feature type="compositionally biased region" description="Low complexity" evidence="1">
    <location>
        <begin position="88"/>
        <end position="104"/>
    </location>
</feature>
<name>A0A2S5ZB22_9GAMM</name>
<evidence type="ECO:0000256" key="2">
    <source>
        <dbReference type="SAM" id="Phobius"/>
    </source>
</evidence>
<evidence type="ECO:0000313" key="4">
    <source>
        <dbReference type="Proteomes" id="UP000239917"/>
    </source>
</evidence>
<reference evidence="3 4" key="1">
    <citation type="submission" date="2018-01" db="EMBL/GenBank/DDBJ databases">
        <title>Complete genome sequences of the type strains of Marinobacter flavimaris and Marinobacter maroccanus.</title>
        <authorList>
            <person name="Palau M."/>
            <person name="Boujida N."/>
            <person name="Manresa A."/>
            <person name="Minana-Galbis D."/>
        </authorList>
    </citation>
    <scope>NUCLEOTIDE SEQUENCE [LARGE SCALE GENOMIC DNA]</scope>
    <source>
        <strain evidence="3 4">N4</strain>
    </source>
</reference>
<keyword evidence="2" id="KW-1133">Transmembrane helix</keyword>
<dbReference type="EMBL" id="PSSX01000006">
    <property type="protein sequence ID" value="PPI84414.1"/>
    <property type="molecule type" value="Genomic_DNA"/>
</dbReference>
<dbReference type="AlphaFoldDB" id="A0A2S5ZB22"/>
<evidence type="ECO:0008006" key="5">
    <source>
        <dbReference type="Google" id="ProtNLM"/>
    </source>
</evidence>
<dbReference type="Proteomes" id="UP000239917">
    <property type="component" value="Unassembled WGS sequence"/>
</dbReference>